<reference evidence="2" key="1">
    <citation type="journal article" date="2019" name="Int. J. Syst. Evol. Microbiol.">
        <title>The Global Catalogue of Microorganisms (GCM) 10K type strain sequencing project: providing services to taxonomists for standard genome sequencing and annotation.</title>
        <authorList>
            <consortium name="The Broad Institute Genomics Platform"/>
            <consortium name="The Broad Institute Genome Sequencing Center for Infectious Disease"/>
            <person name="Wu L."/>
            <person name="Ma J."/>
        </authorList>
    </citation>
    <scope>NUCLEOTIDE SEQUENCE [LARGE SCALE GENOMIC DNA]</scope>
    <source>
        <strain evidence="2">CGMCC 4.7645</strain>
    </source>
</reference>
<evidence type="ECO:0000313" key="2">
    <source>
        <dbReference type="Proteomes" id="UP001597417"/>
    </source>
</evidence>
<organism evidence="1 2">
    <name type="scientific">Amycolatopsis pigmentata</name>
    <dbReference type="NCBI Taxonomy" id="450801"/>
    <lineage>
        <taxon>Bacteria</taxon>
        <taxon>Bacillati</taxon>
        <taxon>Actinomycetota</taxon>
        <taxon>Actinomycetes</taxon>
        <taxon>Pseudonocardiales</taxon>
        <taxon>Pseudonocardiaceae</taxon>
        <taxon>Amycolatopsis</taxon>
    </lineage>
</organism>
<evidence type="ECO:0008006" key="3">
    <source>
        <dbReference type="Google" id="ProtNLM"/>
    </source>
</evidence>
<evidence type="ECO:0000313" key="1">
    <source>
        <dbReference type="EMBL" id="MFD2422405.1"/>
    </source>
</evidence>
<protein>
    <recommendedName>
        <fullName evidence="3">Endonuclease/Exonuclease/phosphatase family protein</fullName>
    </recommendedName>
</protein>
<dbReference type="RefSeq" id="WP_378271472.1">
    <property type="nucleotide sequence ID" value="NZ_JBHUKR010000028.1"/>
</dbReference>
<dbReference type="Proteomes" id="UP001597417">
    <property type="component" value="Unassembled WGS sequence"/>
</dbReference>
<proteinExistence type="predicted"/>
<gene>
    <name evidence="1" type="ORF">ACFSXZ_39390</name>
</gene>
<dbReference type="EMBL" id="JBHUKR010000028">
    <property type="protein sequence ID" value="MFD2422405.1"/>
    <property type="molecule type" value="Genomic_DNA"/>
</dbReference>
<name>A0ABW5G679_9PSEU</name>
<keyword evidence="2" id="KW-1185">Reference proteome</keyword>
<sequence length="315" mass="34736">MRELKCALANLHQGGWSCPGPSIGPILNRGFYNFQLLREMMAPTVGDAPHLITVCEGWKWDDDGQAAALFAAHVLSDQLGRPYVPLAGWLPQIPSPPVVFYDAAELALEFWGDRHHEVLDRRNLALFHPRGRHRSQFQLKAAHWPYASGVARLEVAKQDARYGTDPLPTVYAGDLNGIASGPHLTRHWDQVPEDKKPHKGKNIDGIWVPDTDALDYLLDPWAGGHDGKRTGNPLFHACEEAFGVTGPDAENALLPTVNTGPHNPGGSGLLIDWALHNRAWQGGVVRGSVRVEIPPPDRTPPSDHRLKLWTMELPA</sequence>
<comment type="caution">
    <text evidence="1">The sequence shown here is derived from an EMBL/GenBank/DDBJ whole genome shotgun (WGS) entry which is preliminary data.</text>
</comment>
<accession>A0ABW5G679</accession>